<dbReference type="KEGG" id="lug:FPZ22_07205"/>
<organism evidence="2 3">
    <name type="scientific">Luteimonas granuli</name>
    <dbReference type="NCBI Taxonomy" id="1176533"/>
    <lineage>
        <taxon>Bacteria</taxon>
        <taxon>Pseudomonadati</taxon>
        <taxon>Pseudomonadota</taxon>
        <taxon>Gammaproteobacteria</taxon>
        <taxon>Lysobacterales</taxon>
        <taxon>Lysobacteraceae</taxon>
        <taxon>Luteimonas</taxon>
    </lineage>
</organism>
<name>A0A518N472_9GAMM</name>
<dbReference type="RefSeq" id="WP_144891691.1">
    <property type="nucleotide sequence ID" value="NZ_CP042218.1"/>
</dbReference>
<evidence type="ECO:0000259" key="1">
    <source>
        <dbReference type="Pfam" id="PF13466"/>
    </source>
</evidence>
<gene>
    <name evidence="2" type="ORF">FPZ22_07205</name>
</gene>
<dbReference type="SUPFAM" id="SSF52091">
    <property type="entry name" value="SpoIIaa-like"/>
    <property type="match status" value="1"/>
</dbReference>
<feature type="domain" description="MlaB-like STAS" evidence="1">
    <location>
        <begin position="17"/>
        <end position="91"/>
    </location>
</feature>
<dbReference type="InterPro" id="IPR058548">
    <property type="entry name" value="MlaB-like_STAS"/>
</dbReference>
<dbReference type="Proteomes" id="UP000316584">
    <property type="component" value="Chromosome"/>
</dbReference>
<protein>
    <submittedName>
        <fullName evidence="2">STAS domain-containing protein</fullName>
    </submittedName>
</protein>
<evidence type="ECO:0000313" key="2">
    <source>
        <dbReference type="EMBL" id="QDW66704.1"/>
    </source>
</evidence>
<proteinExistence type="predicted"/>
<keyword evidence="3" id="KW-1185">Reference proteome</keyword>
<dbReference type="InterPro" id="IPR036513">
    <property type="entry name" value="STAS_dom_sf"/>
</dbReference>
<dbReference type="Gene3D" id="3.30.750.24">
    <property type="entry name" value="STAS domain"/>
    <property type="match status" value="1"/>
</dbReference>
<accession>A0A518N472</accession>
<evidence type="ECO:0000313" key="3">
    <source>
        <dbReference type="Proteomes" id="UP000316584"/>
    </source>
</evidence>
<reference evidence="2 3" key="1">
    <citation type="submission" date="2019-07" db="EMBL/GenBank/DDBJ databases">
        <title>Full genome sequence of Luteimonas sp. Gr-4.</title>
        <authorList>
            <person name="Im W.-T."/>
        </authorList>
    </citation>
    <scope>NUCLEOTIDE SEQUENCE [LARGE SCALE GENOMIC DNA]</scope>
    <source>
        <strain evidence="2 3">Gr-4</strain>
    </source>
</reference>
<sequence length="98" mass="9876">MPAPETEAGVRRDGEALRFDGALVRDAVPTLWRAARPQAAGVRRIDITAVTGIDSAGLALLSALAATAGPGAEITGAPPGLAELSAAYRLDGALGFSH</sequence>
<dbReference type="OrthoDB" id="6025652at2"/>
<dbReference type="AlphaFoldDB" id="A0A518N472"/>
<dbReference type="Pfam" id="PF13466">
    <property type="entry name" value="STAS_2"/>
    <property type="match status" value="1"/>
</dbReference>
<dbReference type="EMBL" id="CP042218">
    <property type="protein sequence ID" value="QDW66704.1"/>
    <property type="molecule type" value="Genomic_DNA"/>
</dbReference>